<dbReference type="AlphaFoldDB" id="A0A7W9WUL2"/>
<reference evidence="3 4" key="1">
    <citation type="submission" date="2020-08" db="EMBL/GenBank/DDBJ databases">
        <title>Above-ground endophytic microbial communities from plants in different locations in the United States.</title>
        <authorList>
            <person name="Frank C."/>
        </authorList>
    </citation>
    <scope>NUCLEOTIDE SEQUENCE [LARGE SCALE GENOMIC DNA]</scope>
    <source>
        <strain evidence="3 4">WP4_2_2</strain>
    </source>
</reference>
<dbReference type="PANTHER" id="PTHR33542:SF3">
    <property type="entry name" value="SIROHYDROCHLORIN FERROCHELATASE, CHLOROPLASTIC"/>
    <property type="match status" value="1"/>
</dbReference>
<evidence type="ECO:0000256" key="1">
    <source>
        <dbReference type="ARBA" id="ARBA00022723"/>
    </source>
</evidence>
<comment type="caution">
    <text evidence="3">The sequence shown here is derived from an EMBL/GenBank/DDBJ whole genome shotgun (WGS) entry which is preliminary data.</text>
</comment>
<dbReference type="Proteomes" id="UP000571554">
    <property type="component" value="Unassembled WGS sequence"/>
</dbReference>
<dbReference type="GO" id="GO:0046872">
    <property type="term" value="F:metal ion binding"/>
    <property type="evidence" value="ECO:0007669"/>
    <property type="project" value="UniProtKB-KW"/>
</dbReference>
<proteinExistence type="predicted"/>
<dbReference type="InterPro" id="IPR050963">
    <property type="entry name" value="Sirohydro_Cobaltochel/CbiX"/>
</dbReference>
<dbReference type="SUPFAM" id="SSF53800">
    <property type="entry name" value="Chelatase"/>
    <property type="match status" value="1"/>
</dbReference>
<dbReference type="PANTHER" id="PTHR33542">
    <property type="entry name" value="SIROHYDROCHLORIN FERROCHELATASE, CHLOROPLASTIC"/>
    <property type="match status" value="1"/>
</dbReference>
<evidence type="ECO:0000256" key="2">
    <source>
        <dbReference type="ARBA" id="ARBA00023239"/>
    </source>
</evidence>
<dbReference type="EMBL" id="JACHBW010000010">
    <property type="protein sequence ID" value="MBB6103933.1"/>
    <property type="molecule type" value="Genomic_DNA"/>
</dbReference>
<dbReference type="Gene3D" id="3.40.50.1400">
    <property type="match status" value="1"/>
</dbReference>
<gene>
    <name evidence="3" type="ORF">F4827_003788</name>
</gene>
<dbReference type="InterPro" id="IPR002762">
    <property type="entry name" value="CbiX-like"/>
</dbReference>
<name>A0A7W9WUL2_9BURK</name>
<dbReference type="CDD" id="cd03416">
    <property type="entry name" value="CbiX_SirB_N"/>
    <property type="match status" value="1"/>
</dbReference>
<keyword evidence="1" id="KW-0479">Metal-binding</keyword>
<sequence>MTTGSHGMILFGHGARDARWKEPFTRLAGKLAASRASQGNVGPVDLAFLELMTPSLPEAVAAQLAQGVTAITVVPVFFGQGGHIRRDLPELIAQCQAEHPDIKIDCATAVGEDDGVLDAIVQYCLTHGQ</sequence>
<evidence type="ECO:0000313" key="4">
    <source>
        <dbReference type="Proteomes" id="UP000571554"/>
    </source>
</evidence>
<dbReference type="Pfam" id="PF01903">
    <property type="entry name" value="CbiX"/>
    <property type="match status" value="1"/>
</dbReference>
<accession>A0A7W9WUL2</accession>
<dbReference type="GO" id="GO:0016852">
    <property type="term" value="F:sirohydrochlorin cobaltochelatase activity"/>
    <property type="evidence" value="ECO:0007669"/>
    <property type="project" value="UniProtKB-EC"/>
</dbReference>
<dbReference type="RefSeq" id="WP_183725726.1">
    <property type="nucleotide sequence ID" value="NZ_JACHBW010000010.1"/>
</dbReference>
<protein>
    <submittedName>
        <fullName evidence="3">Sirohydrochlorin cobaltochelatase</fullName>
        <ecNumber evidence="3">4.99.1.3</ecNumber>
    </submittedName>
</protein>
<evidence type="ECO:0000313" key="3">
    <source>
        <dbReference type="EMBL" id="MBB6103933.1"/>
    </source>
</evidence>
<keyword evidence="2 3" id="KW-0456">Lyase</keyword>
<keyword evidence="4" id="KW-1185">Reference proteome</keyword>
<dbReference type="EC" id="4.99.1.3" evidence="3"/>
<organism evidence="3 4">
    <name type="scientific">Paraburkholderia bannensis</name>
    <dbReference type="NCBI Taxonomy" id="765414"/>
    <lineage>
        <taxon>Bacteria</taxon>
        <taxon>Pseudomonadati</taxon>
        <taxon>Pseudomonadota</taxon>
        <taxon>Betaproteobacteria</taxon>
        <taxon>Burkholderiales</taxon>
        <taxon>Burkholderiaceae</taxon>
        <taxon>Paraburkholderia</taxon>
    </lineage>
</organism>